<evidence type="ECO:0000313" key="2">
    <source>
        <dbReference type="EMBL" id="EOT50732.1"/>
    </source>
</evidence>
<evidence type="ECO:0000313" key="4">
    <source>
        <dbReference type="Proteomes" id="UP000014104"/>
    </source>
</evidence>
<organism evidence="3 5">
    <name type="scientific">Enterococcus avium ATCC 14025</name>
    <dbReference type="NCBI Taxonomy" id="1140002"/>
    <lineage>
        <taxon>Bacteria</taxon>
        <taxon>Bacillati</taxon>
        <taxon>Bacillota</taxon>
        <taxon>Bacilli</taxon>
        <taxon>Lactobacillales</taxon>
        <taxon>Enterococcaceae</taxon>
        <taxon>Enterococcus</taxon>
    </lineage>
</organism>
<reference evidence="3 5" key="2">
    <citation type="submission" date="2013-03" db="EMBL/GenBank/DDBJ databases">
        <title>The Genome Sequence of Enterococcus avium ATCC_14025 (PacBio/Illumina hybrid assembly).</title>
        <authorList>
            <consortium name="The Broad Institute Genomics Platform"/>
            <consortium name="The Broad Institute Genome Sequencing Center for Infectious Disease"/>
            <person name="Earl A."/>
            <person name="Russ C."/>
            <person name="Gilmore M."/>
            <person name="Surin D."/>
            <person name="Walker B."/>
            <person name="Young S."/>
            <person name="Zeng Q."/>
            <person name="Gargeya S."/>
            <person name="Fitzgerald M."/>
            <person name="Haas B."/>
            <person name="Abouelleil A."/>
            <person name="Allen A.W."/>
            <person name="Alvarado L."/>
            <person name="Arachchi H.M."/>
            <person name="Berlin A.M."/>
            <person name="Chapman S.B."/>
            <person name="Gainer-Dewar J."/>
            <person name="Goldberg J."/>
            <person name="Griggs A."/>
            <person name="Gujja S."/>
            <person name="Hansen M."/>
            <person name="Howarth C."/>
            <person name="Imamovic A."/>
            <person name="Ireland A."/>
            <person name="Larimer J."/>
            <person name="McCowan C."/>
            <person name="Murphy C."/>
            <person name="Pearson M."/>
            <person name="Poon T.W."/>
            <person name="Priest M."/>
            <person name="Roberts A."/>
            <person name="Saif S."/>
            <person name="Shea T."/>
            <person name="Sisk P."/>
            <person name="Sykes S."/>
            <person name="Wortman J."/>
            <person name="Nusbaum C."/>
            <person name="Birren B."/>
        </authorList>
    </citation>
    <scope>NUCLEOTIDE SEQUENCE [LARGE SCALE GENOMIC DNA]</scope>
    <source>
        <strain evidence="3 5">ATCC 14025</strain>
    </source>
</reference>
<keyword evidence="4" id="KW-1185">Reference proteome</keyword>
<accession>A0AAV3J6A2</accession>
<dbReference type="RefSeq" id="WP_016178570.1">
    <property type="nucleotide sequence ID" value="NZ_KE136357.1"/>
</dbReference>
<dbReference type="EMBL" id="AHYV01000006">
    <property type="protein sequence ID" value="EOT50732.1"/>
    <property type="molecule type" value="Genomic_DNA"/>
</dbReference>
<dbReference type="AlphaFoldDB" id="A0AAV3J6A2"/>
<proteinExistence type="predicted"/>
<comment type="caution">
    <text evidence="3">The sequence shown here is derived from an EMBL/GenBank/DDBJ whole genome shotgun (WGS) entry which is preliminary data.</text>
</comment>
<feature type="transmembrane region" description="Helical" evidence="1">
    <location>
        <begin position="20"/>
        <end position="45"/>
    </location>
</feature>
<evidence type="ECO:0000313" key="5">
    <source>
        <dbReference type="Proteomes" id="UP000014107"/>
    </source>
</evidence>
<name>A0AAV3J6A2_ENTAV</name>
<keyword evidence="1" id="KW-0812">Transmembrane</keyword>
<evidence type="ECO:0000313" key="3">
    <source>
        <dbReference type="EMBL" id="EOU23310.1"/>
    </source>
</evidence>
<reference evidence="2 4" key="1">
    <citation type="submission" date="2013-03" db="EMBL/GenBank/DDBJ databases">
        <title>The Genome Sequence of Enterococcus avium ATCC_14025 (Illumina only assembly).</title>
        <authorList>
            <consortium name="The Broad Institute Genomics Platform"/>
            <consortium name="The Broad Institute Genome Sequencing Center for Infectious Disease"/>
            <person name="Earl A."/>
            <person name="Russ C."/>
            <person name="Gilmore M."/>
            <person name="Surin D."/>
            <person name="Walker B."/>
            <person name="Young S."/>
            <person name="Zeng Q."/>
            <person name="Gargeya S."/>
            <person name="Fitzgerald M."/>
            <person name="Haas B."/>
            <person name="Abouelleil A."/>
            <person name="Allen A.W."/>
            <person name="Alvarado L."/>
            <person name="Arachchi H.M."/>
            <person name="Berlin A.M."/>
            <person name="Chapman S.B."/>
            <person name="Gainer-Dewar J."/>
            <person name="Goldberg J."/>
            <person name="Griggs A."/>
            <person name="Gujja S."/>
            <person name="Hansen M."/>
            <person name="Howarth C."/>
            <person name="Imamovic A."/>
            <person name="Ireland A."/>
            <person name="Larimer J."/>
            <person name="McCowan C."/>
            <person name="Murphy C."/>
            <person name="Pearson M."/>
            <person name="Poon T.W."/>
            <person name="Priest M."/>
            <person name="Roberts A."/>
            <person name="Saif S."/>
            <person name="Shea T."/>
            <person name="Sisk P."/>
            <person name="Sykes S."/>
            <person name="Wortman J."/>
            <person name="Nusbaum C."/>
            <person name="Birren B."/>
        </authorList>
    </citation>
    <scope>NUCLEOTIDE SEQUENCE [LARGE SCALE GENOMIC DNA]</scope>
    <source>
        <strain evidence="2 4">ATCC 14025</strain>
    </source>
</reference>
<dbReference type="Proteomes" id="UP000014107">
    <property type="component" value="Unassembled WGS sequence"/>
</dbReference>
<keyword evidence="1" id="KW-0472">Membrane</keyword>
<keyword evidence="1" id="KW-1133">Transmembrane helix</keyword>
<dbReference type="Proteomes" id="UP000014104">
    <property type="component" value="Unassembled WGS sequence"/>
</dbReference>
<gene>
    <name evidence="3" type="ORF">I570_01174</name>
    <name evidence="2" type="ORF">OMU_00712</name>
</gene>
<protein>
    <submittedName>
        <fullName evidence="3">Uncharacterized protein</fullName>
    </submittedName>
</protein>
<sequence>MKSTIGLGNILAFILSYQRWHSVLLALFHGLFGWLYVFYYGFFYWGS</sequence>
<evidence type="ECO:0000256" key="1">
    <source>
        <dbReference type="SAM" id="Phobius"/>
    </source>
</evidence>
<dbReference type="EMBL" id="ASWL01000002">
    <property type="protein sequence ID" value="EOU23310.1"/>
    <property type="molecule type" value="Genomic_DNA"/>
</dbReference>